<dbReference type="AlphaFoldDB" id="A0A7M2X052"/>
<dbReference type="InterPro" id="IPR052894">
    <property type="entry name" value="AsmA-related"/>
</dbReference>
<dbReference type="KEGG" id="hbs:IPV69_07255"/>
<dbReference type="Pfam" id="PF05359">
    <property type="entry name" value="DUF748"/>
    <property type="match status" value="1"/>
</dbReference>
<dbReference type="GO" id="GO:0090313">
    <property type="term" value="P:regulation of protein targeting to membrane"/>
    <property type="evidence" value="ECO:0007669"/>
    <property type="project" value="TreeGrafter"/>
</dbReference>
<dbReference type="GO" id="GO:0005886">
    <property type="term" value="C:plasma membrane"/>
    <property type="evidence" value="ECO:0007669"/>
    <property type="project" value="TreeGrafter"/>
</dbReference>
<dbReference type="PANTHER" id="PTHR30441:SF8">
    <property type="entry name" value="DUF748 DOMAIN-CONTAINING PROTEIN"/>
    <property type="match status" value="1"/>
</dbReference>
<accession>A0A7M2X052</accession>
<dbReference type="Proteomes" id="UP000593765">
    <property type="component" value="Chromosome"/>
</dbReference>
<dbReference type="InterPro" id="IPR008023">
    <property type="entry name" value="DUF748"/>
</dbReference>
<feature type="compositionally biased region" description="Basic and acidic residues" evidence="1">
    <location>
        <begin position="299"/>
        <end position="308"/>
    </location>
</feature>
<dbReference type="PANTHER" id="PTHR30441">
    <property type="entry name" value="DUF748 DOMAIN-CONTAINING PROTEIN"/>
    <property type="match status" value="1"/>
</dbReference>
<organism evidence="2 3">
    <name type="scientific">Humisphaera borealis</name>
    <dbReference type="NCBI Taxonomy" id="2807512"/>
    <lineage>
        <taxon>Bacteria</taxon>
        <taxon>Pseudomonadati</taxon>
        <taxon>Planctomycetota</taxon>
        <taxon>Phycisphaerae</taxon>
        <taxon>Tepidisphaerales</taxon>
        <taxon>Tepidisphaeraceae</taxon>
        <taxon>Humisphaera</taxon>
    </lineage>
</organism>
<sequence>MLKWIKRIVLLVVVLLVVGGVVLYFSLGGIIRSQVEQQSSKSLNLPTTLGGATIAPFGGQLSLQDYSIASPPGFSARPMLEIGGLDVKVSYGQLRSTPVRIQSITIDRPKMLLEQKDGKFNIKAMTENLPPGKPTEPTAEGEKMKLIIDSIMIKEPQVTLRPGLPGLPEEIPLKLGTYEMKNVGNADGAETGVAVKQVVTQIVSELAAKASSSGGIPSQLKALLDGDLNAIAQKYIPGEAGKIVGSLLNPDTLKDPGKAALTALEGATGGATTNPAKAIGDLIGGEQKPGDAFKGLLGGDKKKDEKKK</sequence>
<name>A0A7M2X052_9BACT</name>
<feature type="region of interest" description="Disordered" evidence="1">
    <location>
        <begin position="282"/>
        <end position="308"/>
    </location>
</feature>
<dbReference type="RefSeq" id="WP_206294296.1">
    <property type="nucleotide sequence ID" value="NZ_CP063458.1"/>
</dbReference>
<dbReference type="EMBL" id="CP063458">
    <property type="protein sequence ID" value="QOV91147.1"/>
    <property type="molecule type" value="Genomic_DNA"/>
</dbReference>
<evidence type="ECO:0000313" key="3">
    <source>
        <dbReference type="Proteomes" id="UP000593765"/>
    </source>
</evidence>
<gene>
    <name evidence="2" type="ORF">IPV69_07255</name>
</gene>
<keyword evidence="3" id="KW-1185">Reference proteome</keyword>
<protein>
    <submittedName>
        <fullName evidence="2">AsmA family protein</fullName>
    </submittedName>
</protein>
<evidence type="ECO:0000256" key="1">
    <source>
        <dbReference type="SAM" id="MobiDB-lite"/>
    </source>
</evidence>
<evidence type="ECO:0000313" key="2">
    <source>
        <dbReference type="EMBL" id="QOV91147.1"/>
    </source>
</evidence>
<reference evidence="2 3" key="1">
    <citation type="submission" date="2020-10" db="EMBL/GenBank/DDBJ databases">
        <title>Wide distribution of Phycisphaera-like planctomycetes from WD2101 soil group in peatlands and genome analysis of the first cultivated representative.</title>
        <authorList>
            <person name="Dedysh S.N."/>
            <person name="Beletsky A.V."/>
            <person name="Ivanova A."/>
            <person name="Kulichevskaya I.S."/>
            <person name="Suzina N.E."/>
            <person name="Philippov D.A."/>
            <person name="Rakitin A.L."/>
            <person name="Mardanov A.V."/>
            <person name="Ravin N.V."/>
        </authorList>
    </citation>
    <scope>NUCLEOTIDE SEQUENCE [LARGE SCALE GENOMIC DNA]</scope>
    <source>
        <strain evidence="2 3">M1803</strain>
    </source>
</reference>
<proteinExistence type="predicted"/>